<feature type="transmembrane region" description="Helical" evidence="1">
    <location>
        <begin position="12"/>
        <end position="32"/>
    </location>
</feature>
<comment type="caution">
    <text evidence="2">The sequence shown here is derived from an EMBL/GenBank/DDBJ whole genome shotgun (WGS) entry which is preliminary data.</text>
</comment>
<evidence type="ECO:0000313" key="3">
    <source>
        <dbReference type="Proteomes" id="UP000334820"/>
    </source>
</evidence>
<reference evidence="2 3" key="1">
    <citation type="journal article" date="2019" name="Int. J. Syst. Evol. Microbiol.">
        <title>Thermogemmatispora aurantia sp. nov. and Thermogemmatispora argillosa sp. nov., within the class Ktedonobacteria, and emended description of the genus Thermogemmatispora.</title>
        <authorList>
            <person name="Zheng Y."/>
            <person name="Wang C.M."/>
            <person name="Sakai Y."/>
            <person name="Abe K."/>
            <person name="Yokota A."/>
            <person name="Yabe S."/>
        </authorList>
    </citation>
    <scope>NUCLEOTIDE SEQUENCE [LARGE SCALE GENOMIC DNA]</scope>
    <source>
        <strain evidence="2 3">A1-2</strain>
    </source>
</reference>
<protein>
    <submittedName>
        <fullName evidence="2">Uncharacterized protein</fullName>
    </submittedName>
</protein>
<accession>A0A5J4KCE3</accession>
<keyword evidence="1" id="KW-0812">Transmembrane</keyword>
<organism evidence="2 3">
    <name type="scientific">Thermogemmatispora aurantia</name>
    <dbReference type="NCBI Taxonomy" id="2045279"/>
    <lineage>
        <taxon>Bacteria</taxon>
        <taxon>Bacillati</taxon>
        <taxon>Chloroflexota</taxon>
        <taxon>Ktedonobacteria</taxon>
        <taxon>Thermogemmatisporales</taxon>
        <taxon>Thermogemmatisporaceae</taxon>
        <taxon>Thermogemmatispora</taxon>
    </lineage>
</organism>
<proteinExistence type="predicted"/>
<evidence type="ECO:0000256" key="1">
    <source>
        <dbReference type="SAM" id="Phobius"/>
    </source>
</evidence>
<dbReference type="EMBL" id="BKZV01000006">
    <property type="protein sequence ID" value="GER85095.1"/>
    <property type="molecule type" value="Genomic_DNA"/>
</dbReference>
<sequence>MIVFQFLLSSEFGLAALSVALFAFWLDYRLLLNSIVYRQEMRADRFALEQTGDVRAYQNAVIRLANLSPGSGLGRRTERPRNRSYPFLVKRLAQVDLLRLQQQERAGRADLPWQESVG</sequence>
<dbReference type="AlphaFoldDB" id="A0A5J4KCE3"/>
<keyword evidence="1" id="KW-0472">Membrane</keyword>
<evidence type="ECO:0000313" key="2">
    <source>
        <dbReference type="EMBL" id="GER85095.1"/>
    </source>
</evidence>
<keyword evidence="1" id="KW-1133">Transmembrane helix</keyword>
<name>A0A5J4KCE3_9CHLR</name>
<keyword evidence="3" id="KW-1185">Reference proteome</keyword>
<dbReference type="Proteomes" id="UP000334820">
    <property type="component" value="Unassembled WGS sequence"/>
</dbReference>
<gene>
    <name evidence="2" type="ORF">KTAU_37310</name>
</gene>